<comment type="catalytic activity">
    <reaction evidence="8 9">
        <text>(R)-4'-phosphopantetheine + ATP + H(+) = 3'-dephospho-CoA + diphosphate</text>
        <dbReference type="Rhea" id="RHEA:19801"/>
        <dbReference type="ChEBI" id="CHEBI:15378"/>
        <dbReference type="ChEBI" id="CHEBI:30616"/>
        <dbReference type="ChEBI" id="CHEBI:33019"/>
        <dbReference type="ChEBI" id="CHEBI:57328"/>
        <dbReference type="ChEBI" id="CHEBI:61723"/>
        <dbReference type="EC" id="2.7.7.3"/>
    </reaction>
</comment>
<dbReference type="GO" id="GO:0005737">
    <property type="term" value="C:cytoplasm"/>
    <property type="evidence" value="ECO:0007669"/>
    <property type="project" value="UniProtKB-SubCell"/>
</dbReference>
<comment type="similarity">
    <text evidence="9">Belongs to the bacterial CoaD family.</text>
</comment>
<comment type="function">
    <text evidence="9">Reversibly transfers an adenylyl group from ATP to 4'-phosphopantetheine, yielding dephospho-CoA (dPCoA) and pyrophosphate.</text>
</comment>
<dbReference type="PANTHER" id="PTHR21342:SF1">
    <property type="entry name" value="PHOSPHOPANTETHEINE ADENYLYLTRANSFERASE"/>
    <property type="match status" value="1"/>
</dbReference>
<sequence>MTLAVYPGTFDPLTLGHQDILQRACQMFDRVVLAIAASPGKKPLFSLQERIELAQQALVDLPQVEVKGFDGLLVDFMQQQQAQVVLRGLRSGADFDYELPLAQLNRSLTGVDSVFLPPSPELSFIASSLVREVASLGGPIEHLVHPQIAEALQKKFNLNPS</sequence>
<evidence type="ECO:0000256" key="3">
    <source>
        <dbReference type="ARBA" id="ARBA00022695"/>
    </source>
</evidence>
<evidence type="ECO:0000313" key="11">
    <source>
        <dbReference type="EMBL" id="SFC40693.1"/>
    </source>
</evidence>
<dbReference type="PANTHER" id="PTHR21342">
    <property type="entry name" value="PHOSPHOPANTETHEINE ADENYLYLTRANSFERASE"/>
    <property type="match status" value="1"/>
</dbReference>
<evidence type="ECO:0000256" key="7">
    <source>
        <dbReference type="ARBA" id="ARBA00022993"/>
    </source>
</evidence>
<evidence type="ECO:0000256" key="8">
    <source>
        <dbReference type="ARBA" id="ARBA00029346"/>
    </source>
</evidence>
<keyword evidence="1 9" id="KW-0963">Cytoplasm</keyword>
<keyword evidence="2 9" id="KW-0808">Transferase</keyword>
<dbReference type="EMBL" id="FOLH01000005">
    <property type="protein sequence ID" value="SFC40693.1"/>
    <property type="molecule type" value="Genomic_DNA"/>
</dbReference>
<dbReference type="STRING" id="1122252.SAMN05660443_2551"/>
<feature type="binding site" evidence="9">
    <location>
        <position position="17"/>
    </location>
    <ligand>
        <name>ATP</name>
        <dbReference type="ChEBI" id="CHEBI:30616"/>
    </ligand>
</feature>
<dbReference type="HAMAP" id="MF_00151">
    <property type="entry name" value="PPAT_bact"/>
    <property type="match status" value="1"/>
</dbReference>
<dbReference type="Pfam" id="PF01467">
    <property type="entry name" value="CTP_transf_like"/>
    <property type="match status" value="1"/>
</dbReference>
<evidence type="ECO:0000256" key="2">
    <source>
        <dbReference type="ARBA" id="ARBA00022679"/>
    </source>
</evidence>
<reference evidence="11 12" key="1">
    <citation type="submission" date="2016-10" db="EMBL/GenBank/DDBJ databases">
        <authorList>
            <person name="de Groot N.N."/>
        </authorList>
    </citation>
    <scope>NUCLEOTIDE SEQUENCE [LARGE SCALE GENOMIC DNA]</scope>
    <source>
        <strain evidence="11 12">DSM 18438</strain>
    </source>
</reference>
<name>A0A1I1J412_9GAMM</name>
<evidence type="ECO:0000259" key="10">
    <source>
        <dbReference type="Pfam" id="PF01467"/>
    </source>
</evidence>
<keyword evidence="7 9" id="KW-0173">Coenzyme A biosynthesis</keyword>
<feature type="binding site" evidence="9">
    <location>
        <position position="98"/>
    </location>
    <ligand>
        <name>ATP</name>
        <dbReference type="ChEBI" id="CHEBI:30616"/>
    </ligand>
</feature>
<dbReference type="NCBIfam" id="TIGR00125">
    <property type="entry name" value="cyt_tran_rel"/>
    <property type="match status" value="1"/>
</dbReference>
<evidence type="ECO:0000256" key="5">
    <source>
        <dbReference type="ARBA" id="ARBA00022840"/>
    </source>
</evidence>
<keyword evidence="6 9" id="KW-0460">Magnesium</keyword>
<gene>
    <name evidence="9" type="primary">coaD</name>
    <name evidence="11" type="ORF">SAMN05660443_2551</name>
</gene>
<comment type="cofactor">
    <cofactor evidence="9">
        <name>Mg(2+)</name>
        <dbReference type="ChEBI" id="CHEBI:18420"/>
    </cofactor>
</comment>
<keyword evidence="12" id="KW-1185">Reference proteome</keyword>
<feature type="binding site" evidence="9">
    <location>
        <begin position="9"/>
        <end position="10"/>
    </location>
    <ligand>
        <name>ATP</name>
        <dbReference type="ChEBI" id="CHEBI:30616"/>
    </ligand>
</feature>
<dbReference type="CDD" id="cd02163">
    <property type="entry name" value="PPAT"/>
    <property type="match status" value="1"/>
</dbReference>
<dbReference type="GO" id="GO:0005524">
    <property type="term" value="F:ATP binding"/>
    <property type="evidence" value="ECO:0007669"/>
    <property type="project" value="UniProtKB-KW"/>
</dbReference>
<dbReference type="InterPro" id="IPR004821">
    <property type="entry name" value="Cyt_trans-like"/>
</dbReference>
<dbReference type="EC" id="2.7.7.3" evidence="9"/>
<dbReference type="AlphaFoldDB" id="A0A1I1J412"/>
<dbReference type="Gene3D" id="3.40.50.620">
    <property type="entry name" value="HUPs"/>
    <property type="match status" value="1"/>
</dbReference>
<feature type="domain" description="Cytidyltransferase-like" evidence="10">
    <location>
        <begin position="5"/>
        <end position="132"/>
    </location>
</feature>
<evidence type="ECO:0000256" key="1">
    <source>
        <dbReference type="ARBA" id="ARBA00022490"/>
    </source>
</evidence>
<feature type="binding site" evidence="9">
    <location>
        <position position="87"/>
    </location>
    <ligand>
        <name>substrate</name>
    </ligand>
</feature>
<feature type="binding site" evidence="9">
    <location>
        <position position="9"/>
    </location>
    <ligand>
        <name>substrate</name>
    </ligand>
</feature>
<evidence type="ECO:0000313" key="12">
    <source>
        <dbReference type="Proteomes" id="UP000199058"/>
    </source>
</evidence>
<keyword evidence="3 9" id="KW-0548">Nucleotidyltransferase</keyword>
<dbReference type="OrthoDB" id="9806661at2"/>
<accession>A0A1I1J412</accession>
<feature type="binding site" evidence="9">
    <location>
        <position position="41"/>
    </location>
    <ligand>
        <name>substrate</name>
    </ligand>
</feature>
<dbReference type="UniPathway" id="UPA00241">
    <property type="reaction ID" value="UER00355"/>
</dbReference>
<feature type="binding site" evidence="9">
    <location>
        <begin position="88"/>
        <end position="90"/>
    </location>
    <ligand>
        <name>ATP</name>
        <dbReference type="ChEBI" id="CHEBI:30616"/>
    </ligand>
</feature>
<feature type="site" description="Transition state stabilizer" evidence="9">
    <location>
        <position position="17"/>
    </location>
</feature>
<dbReference type="RefSeq" id="WP_091964381.1">
    <property type="nucleotide sequence ID" value="NZ_FOLH01000005.1"/>
</dbReference>
<protein>
    <recommendedName>
        <fullName evidence="9">Phosphopantetheine adenylyltransferase</fullName>
        <ecNumber evidence="9">2.7.7.3</ecNumber>
    </recommendedName>
    <alternativeName>
        <fullName evidence="9">Dephospho-CoA pyrophosphorylase</fullName>
    </alternativeName>
    <alternativeName>
        <fullName evidence="9">Pantetheine-phosphate adenylyltransferase</fullName>
        <shortName evidence="9">PPAT</shortName>
    </alternativeName>
</protein>
<organism evidence="11 12">
    <name type="scientific">Marinospirillum celere</name>
    <dbReference type="NCBI Taxonomy" id="1122252"/>
    <lineage>
        <taxon>Bacteria</taxon>
        <taxon>Pseudomonadati</taxon>
        <taxon>Pseudomonadota</taxon>
        <taxon>Gammaproteobacteria</taxon>
        <taxon>Oceanospirillales</taxon>
        <taxon>Oceanospirillaceae</taxon>
        <taxon>Marinospirillum</taxon>
    </lineage>
</organism>
<dbReference type="GO" id="GO:0004595">
    <property type="term" value="F:pantetheine-phosphate adenylyltransferase activity"/>
    <property type="evidence" value="ECO:0007669"/>
    <property type="project" value="UniProtKB-UniRule"/>
</dbReference>
<comment type="pathway">
    <text evidence="9">Cofactor biosynthesis; coenzyme A biosynthesis; CoA from (R)-pantothenate: step 4/5.</text>
</comment>
<dbReference type="SUPFAM" id="SSF52374">
    <property type="entry name" value="Nucleotidylyl transferase"/>
    <property type="match status" value="1"/>
</dbReference>
<keyword evidence="4 9" id="KW-0547">Nucleotide-binding</keyword>
<comment type="subunit">
    <text evidence="9">Homohexamer.</text>
</comment>
<dbReference type="GO" id="GO:0015937">
    <property type="term" value="P:coenzyme A biosynthetic process"/>
    <property type="evidence" value="ECO:0007669"/>
    <property type="project" value="UniProtKB-UniRule"/>
</dbReference>
<dbReference type="NCBIfam" id="TIGR01510">
    <property type="entry name" value="coaD_prev_kdtB"/>
    <property type="match status" value="1"/>
</dbReference>
<dbReference type="PRINTS" id="PR01020">
    <property type="entry name" value="LPSBIOSNTHSS"/>
</dbReference>
<feature type="binding site" evidence="9">
    <location>
        <position position="73"/>
    </location>
    <ligand>
        <name>substrate</name>
    </ligand>
</feature>
<proteinExistence type="inferred from homology"/>
<evidence type="ECO:0000256" key="9">
    <source>
        <dbReference type="HAMAP-Rule" id="MF_00151"/>
    </source>
</evidence>
<evidence type="ECO:0000256" key="4">
    <source>
        <dbReference type="ARBA" id="ARBA00022741"/>
    </source>
</evidence>
<keyword evidence="5 9" id="KW-0067">ATP-binding</keyword>
<comment type="subcellular location">
    <subcellularLocation>
        <location evidence="9">Cytoplasm</location>
    </subcellularLocation>
</comment>
<dbReference type="InterPro" id="IPR001980">
    <property type="entry name" value="PPAT"/>
</dbReference>
<dbReference type="InterPro" id="IPR014729">
    <property type="entry name" value="Rossmann-like_a/b/a_fold"/>
</dbReference>
<evidence type="ECO:0000256" key="6">
    <source>
        <dbReference type="ARBA" id="ARBA00022842"/>
    </source>
</evidence>
<dbReference type="Proteomes" id="UP000199058">
    <property type="component" value="Unassembled WGS sequence"/>
</dbReference>
<feature type="binding site" evidence="9">
    <location>
        <begin position="122"/>
        <end position="128"/>
    </location>
    <ligand>
        <name>ATP</name>
        <dbReference type="ChEBI" id="CHEBI:30616"/>
    </ligand>
</feature>